<keyword evidence="2" id="KW-1185">Reference proteome</keyword>
<evidence type="ECO:0000313" key="1">
    <source>
        <dbReference type="EMBL" id="MED6185236.1"/>
    </source>
</evidence>
<comment type="caution">
    <text evidence="1">The sequence shown here is derived from an EMBL/GenBank/DDBJ whole genome shotgun (WGS) entry which is preliminary data.</text>
</comment>
<gene>
    <name evidence="1" type="ORF">PIB30_055055</name>
</gene>
<protein>
    <submittedName>
        <fullName evidence="1">Uncharacterized protein</fullName>
    </submittedName>
</protein>
<accession>A0ABU6WH84</accession>
<proteinExistence type="predicted"/>
<sequence>MERENRIQLLMEDVAQKDKELLELKEDNGILTGKKKEAEISKENHGYDMLIVGFERAKRQVEFLFPEAKFDKLDPVKVVHNGALIDDDEVDAEGGGDHDPEA</sequence>
<dbReference type="Proteomes" id="UP001341840">
    <property type="component" value="Unassembled WGS sequence"/>
</dbReference>
<dbReference type="EMBL" id="JASCZI010181668">
    <property type="protein sequence ID" value="MED6185236.1"/>
    <property type="molecule type" value="Genomic_DNA"/>
</dbReference>
<organism evidence="1 2">
    <name type="scientific">Stylosanthes scabra</name>
    <dbReference type="NCBI Taxonomy" id="79078"/>
    <lineage>
        <taxon>Eukaryota</taxon>
        <taxon>Viridiplantae</taxon>
        <taxon>Streptophyta</taxon>
        <taxon>Embryophyta</taxon>
        <taxon>Tracheophyta</taxon>
        <taxon>Spermatophyta</taxon>
        <taxon>Magnoliopsida</taxon>
        <taxon>eudicotyledons</taxon>
        <taxon>Gunneridae</taxon>
        <taxon>Pentapetalae</taxon>
        <taxon>rosids</taxon>
        <taxon>fabids</taxon>
        <taxon>Fabales</taxon>
        <taxon>Fabaceae</taxon>
        <taxon>Papilionoideae</taxon>
        <taxon>50 kb inversion clade</taxon>
        <taxon>dalbergioids sensu lato</taxon>
        <taxon>Dalbergieae</taxon>
        <taxon>Pterocarpus clade</taxon>
        <taxon>Stylosanthes</taxon>
    </lineage>
</organism>
<reference evidence="1 2" key="1">
    <citation type="journal article" date="2023" name="Plants (Basel)">
        <title>Bridging the Gap: Combining Genomics and Transcriptomics Approaches to Understand Stylosanthes scabra, an Orphan Legume from the Brazilian Caatinga.</title>
        <authorList>
            <person name="Ferreira-Neto J.R.C."/>
            <person name="da Silva M.D."/>
            <person name="Binneck E."/>
            <person name="de Melo N.F."/>
            <person name="da Silva R.H."/>
            <person name="de Melo A.L.T.M."/>
            <person name="Pandolfi V."/>
            <person name="Bustamante F.O."/>
            <person name="Brasileiro-Vidal A.C."/>
            <person name="Benko-Iseppon A.M."/>
        </authorList>
    </citation>
    <scope>NUCLEOTIDE SEQUENCE [LARGE SCALE GENOMIC DNA]</scope>
    <source>
        <tissue evidence="1">Leaves</tissue>
    </source>
</reference>
<evidence type="ECO:0000313" key="2">
    <source>
        <dbReference type="Proteomes" id="UP001341840"/>
    </source>
</evidence>
<name>A0ABU6WH84_9FABA</name>